<feature type="compositionally biased region" description="Basic and acidic residues" evidence="2">
    <location>
        <begin position="444"/>
        <end position="483"/>
    </location>
</feature>
<feature type="compositionally biased region" description="Basic and acidic residues" evidence="2">
    <location>
        <begin position="236"/>
        <end position="251"/>
    </location>
</feature>
<evidence type="ECO:0000313" key="4">
    <source>
        <dbReference type="Proteomes" id="UP000515908"/>
    </source>
</evidence>
<dbReference type="Proteomes" id="UP000515908">
    <property type="component" value="Chromosome 25"/>
</dbReference>
<feature type="compositionally biased region" description="Low complexity" evidence="2">
    <location>
        <begin position="57"/>
        <end position="84"/>
    </location>
</feature>
<feature type="compositionally biased region" description="Basic and acidic residues" evidence="2">
    <location>
        <begin position="178"/>
        <end position="193"/>
    </location>
</feature>
<feature type="coiled-coil region" evidence="1">
    <location>
        <begin position="712"/>
        <end position="746"/>
    </location>
</feature>
<feature type="compositionally biased region" description="Basic and acidic residues" evidence="2">
    <location>
        <begin position="571"/>
        <end position="593"/>
    </location>
</feature>
<feature type="compositionally biased region" description="Acidic residues" evidence="2">
    <location>
        <begin position="194"/>
        <end position="204"/>
    </location>
</feature>
<evidence type="ECO:0000313" key="3">
    <source>
        <dbReference type="EMBL" id="CAD2222298.1"/>
    </source>
</evidence>
<evidence type="ECO:0000256" key="1">
    <source>
        <dbReference type="SAM" id="Coils"/>
    </source>
</evidence>
<feature type="compositionally biased region" description="Basic and acidic residues" evidence="2">
    <location>
        <begin position="496"/>
        <end position="523"/>
    </location>
</feature>
<keyword evidence="4" id="KW-1185">Reference proteome</keyword>
<sequence>MDSASPRAQLHLQRILQQSGDVNATPNRYNSASMRSSAGPRKTPVYNTNKAFGNSVSPSISIPRSNASRRSSSILSINNNNANNKDGTDSPMPVDRLNSNKSNKTFLDEEEEKTQVSAENNVLDSRNAMNAQDISEERSGRVLGESPSHSRSNTPSKRSRSTSFSKLQTPAEEEEDQYREVDGHDEEANRYNEEESNDNNNDEAENYREMEDSEAASHKDDGVDRYNNEEQFNEEASGHHDDDGADNFRELDDNEDASASHNNDNDAADRYNEEESNNNEEADHNEEGADKFRELSDNEDGTHHNDVDRYNEQSNEDEEANRYEDASASHHDDAADRYNEEESNNNEEADNFRELDDNEDAAHNNNEEEEDSVHYNDEAARYGEEPSNEDDDRYNEEQSNDNENADHDNEEADKFREIDDNEGSSANHKDEADRYGEDASASHNNDDADQSRELDDQQDAKHNEDASAPHNNDDDADQSRELNDNEDADHNDDEDTSAHHNDEADRYNEEQSNDDANHNEDASVHSNTNDADNFHEIDDNANADANDEADKYREMDDKEEAQSAREASANRYDDVESNEDQHDLLPTEEGDVKDSEEEELLTHEAASHEPLEQTEDRFLAEDTHADPVDSLYKAIAKAHSAMQVPADKALEDPSLLTADNTEENVPRTAEEAEKLVEAMPAAALRNYAKARDTAVVTDTEQEEEVNYWKGKAEELQHVIEEKEVQRARLIEEAQSARQALEDAKHTQRSPDVLSIDHDEETPIAPTLTLDNIEREEANNRRRTVADEEEDFFTLIESADHSLQRALRQAPLLADTADLAHYPLGMSEEAVLVNMELEKELLLLRRELVRANARVDELSYNNHELRKALDGTGPRQNKGITLSSIASLLQ</sequence>
<feature type="compositionally biased region" description="Basic and acidic residues" evidence="2">
    <location>
        <begin position="600"/>
        <end position="623"/>
    </location>
</feature>
<dbReference type="AlphaFoldDB" id="A0A7G2CR57"/>
<reference evidence="3 4" key="1">
    <citation type="submission" date="2020-08" db="EMBL/GenBank/DDBJ databases">
        <authorList>
            <person name="Newling K."/>
            <person name="Davey J."/>
            <person name="Forrester S."/>
        </authorList>
    </citation>
    <scope>NUCLEOTIDE SEQUENCE [LARGE SCALE GENOMIC DNA]</scope>
    <source>
        <strain evidence="4">Crithidia deanei Carvalho (ATCC PRA-265)</strain>
    </source>
</reference>
<feature type="compositionally biased region" description="Polar residues" evidence="2">
    <location>
        <begin position="45"/>
        <end position="56"/>
    </location>
</feature>
<gene>
    <name evidence="3" type="ORF">ADEAN_000983800</name>
</gene>
<organism evidence="3 4">
    <name type="scientific">Angomonas deanei</name>
    <dbReference type="NCBI Taxonomy" id="59799"/>
    <lineage>
        <taxon>Eukaryota</taxon>
        <taxon>Discoba</taxon>
        <taxon>Euglenozoa</taxon>
        <taxon>Kinetoplastea</taxon>
        <taxon>Metakinetoplastina</taxon>
        <taxon>Trypanosomatida</taxon>
        <taxon>Trypanosomatidae</taxon>
        <taxon>Strigomonadinae</taxon>
        <taxon>Angomonas</taxon>
    </lineage>
</organism>
<proteinExistence type="predicted"/>
<feature type="compositionally biased region" description="Basic and acidic residues" evidence="2">
    <location>
        <begin position="281"/>
        <end position="311"/>
    </location>
</feature>
<dbReference type="VEuPathDB" id="TriTrypDB:ADEAN_000983800"/>
<feature type="compositionally biased region" description="Basic and acidic residues" evidence="2">
    <location>
        <begin position="205"/>
        <end position="228"/>
    </location>
</feature>
<feature type="compositionally biased region" description="Basic and acidic residues" evidence="2">
    <location>
        <begin position="427"/>
        <end position="437"/>
    </location>
</feature>
<feature type="compositionally biased region" description="Basic and acidic residues" evidence="2">
    <location>
        <begin position="350"/>
        <end position="384"/>
    </location>
</feature>
<feature type="compositionally biased region" description="Polar residues" evidence="2">
    <location>
        <begin position="147"/>
        <end position="168"/>
    </location>
</feature>
<feature type="coiled-coil region" evidence="1">
    <location>
        <begin position="833"/>
        <end position="867"/>
    </location>
</feature>
<feature type="compositionally biased region" description="Basic and acidic residues" evidence="2">
    <location>
        <begin position="263"/>
        <end position="273"/>
    </location>
</feature>
<feature type="region of interest" description="Disordered" evidence="2">
    <location>
        <begin position="648"/>
        <end position="667"/>
    </location>
</feature>
<feature type="compositionally biased region" description="Basic and acidic residues" evidence="2">
    <location>
        <begin position="548"/>
        <end position="563"/>
    </location>
</feature>
<keyword evidence="1" id="KW-0175">Coiled coil</keyword>
<dbReference type="EMBL" id="LR877169">
    <property type="protein sequence ID" value="CAD2222298.1"/>
    <property type="molecule type" value="Genomic_DNA"/>
</dbReference>
<feature type="compositionally biased region" description="Polar residues" evidence="2">
    <location>
        <begin position="115"/>
        <end position="133"/>
    </location>
</feature>
<evidence type="ECO:0000256" key="2">
    <source>
        <dbReference type="SAM" id="MobiDB-lite"/>
    </source>
</evidence>
<feature type="compositionally biased region" description="Polar residues" evidence="2">
    <location>
        <begin position="17"/>
        <end position="36"/>
    </location>
</feature>
<accession>A0A7G2CR57</accession>
<name>A0A7G2CR57_9TRYP</name>
<feature type="region of interest" description="Disordered" evidence="2">
    <location>
        <begin position="17"/>
        <end position="623"/>
    </location>
</feature>
<feature type="compositionally biased region" description="Acidic residues" evidence="2">
    <location>
        <begin position="386"/>
        <end position="400"/>
    </location>
</feature>
<feature type="compositionally biased region" description="Acidic residues" evidence="2">
    <location>
        <begin position="484"/>
        <end position="495"/>
    </location>
</feature>
<feature type="compositionally biased region" description="Basic and acidic residues" evidence="2">
    <location>
        <begin position="404"/>
        <end position="418"/>
    </location>
</feature>
<feature type="compositionally biased region" description="Basic and acidic residues" evidence="2">
    <location>
        <begin position="320"/>
        <end position="340"/>
    </location>
</feature>
<protein>
    <submittedName>
        <fullName evidence="3">Uncharacterized protein</fullName>
    </submittedName>
</protein>